<keyword evidence="4" id="KW-1185">Reference proteome</keyword>
<name>A0A3S5A8Z4_9PLAT</name>
<organism evidence="3 4">
    <name type="scientific">Protopolystoma xenopodis</name>
    <dbReference type="NCBI Taxonomy" id="117903"/>
    <lineage>
        <taxon>Eukaryota</taxon>
        <taxon>Metazoa</taxon>
        <taxon>Spiralia</taxon>
        <taxon>Lophotrochozoa</taxon>
        <taxon>Platyhelminthes</taxon>
        <taxon>Monogenea</taxon>
        <taxon>Polyopisthocotylea</taxon>
        <taxon>Polystomatidea</taxon>
        <taxon>Polystomatidae</taxon>
        <taxon>Protopolystoma</taxon>
    </lineage>
</organism>
<dbReference type="Proteomes" id="UP000784294">
    <property type="component" value="Unassembled WGS sequence"/>
</dbReference>
<keyword evidence="1" id="KW-1133">Transmembrane helix</keyword>
<evidence type="ECO:0000313" key="3">
    <source>
        <dbReference type="EMBL" id="VEL17968.1"/>
    </source>
</evidence>
<sequence>MSSYPRSADPKSGYLPSSAGSLKRNPAFNAYLLVLPCILLSFLTLVIFWLPPQIPGKMILGMNIFVAFSFLLKILANSTPSASTSVPYLGT</sequence>
<feature type="transmembrane region" description="Helical" evidence="1">
    <location>
        <begin position="58"/>
        <end position="76"/>
    </location>
</feature>
<comment type="caution">
    <text evidence="3">The sequence shown here is derived from an EMBL/GenBank/DDBJ whole genome shotgun (WGS) entry which is preliminary data.</text>
</comment>
<feature type="transmembrane region" description="Helical" evidence="1">
    <location>
        <begin position="30"/>
        <end position="51"/>
    </location>
</feature>
<dbReference type="SUPFAM" id="SSF90112">
    <property type="entry name" value="Neurotransmitter-gated ion-channel transmembrane pore"/>
    <property type="match status" value="1"/>
</dbReference>
<dbReference type="GO" id="GO:0016020">
    <property type="term" value="C:membrane"/>
    <property type="evidence" value="ECO:0007669"/>
    <property type="project" value="InterPro"/>
</dbReference>
<dbReference type="CDD" id="cd19051">
    <property type="entry name" value="LGIC_TM_cation"/>
    <property type="match status" value="1"/>
</dbReference>
<accession>A0A3S5A8Z4</accession>
<dbReference type="EMBL" id="CAAALY010035062">
    <property type="protein sequence ID" value="VEL17968.1"/>
    <property type="molecule type" value="Genomic_DNA"/>
</dbReference>
<reference evidence="3" key="1">
    <citation type="submission" date="2018-11" db="EMBL/GenBank/DDBJ databases">
        <authorList>
            <consortium name="Pathogen Informatics"/>
        </authorList>
    </citation>
    <scope>NUCLEOTIDE SEQUENCE</scope>
</reference>
<dbReference type="Gene3D" id="1.20.58.390">
    <property type="entry name" value="Neurotransmitter-gated ion-channel transmembrane domain"/>
    <property type="match status" value="1"/>
</dbReference>
<dbReference type="InterPro" id="IPR006029">
    <property type="entry name" value="Neurotrans-gated_channel_TM"/>
</dbReference>
<evidence type="ECO:0000256" key="1">
    <source>
        <dbReference type="SAM" id="Phobius"/>
    </source>
</evidence>
<keyword evidence="1" id="KW-0472">Membrane</keyword>
<feature type="domain" description="Neurotransmitter-gated ion-channel transmembrane" evidence="2">
    <location>
        <begin position="33"/>
        <end position="89"/>
    </location>
</feature>
<dbReference type="AlphaFoldDB" id="A0A3S5A8Z4"/>
<dbReference type="GO" id="GO:0006811">
    <property type="term" value="P:monoatomic ion transport"/>
    <property type="evidence" value="ECO:0007669"/>
    <property type="project" value="InterPro"/>
</dbReference>
<proteinExistence type="predicted"/>
<dbReference type="InterPro" id="IPR038050">
    <property type="entry name" value="Neuro_actylchol_rec"/>
</dbReference>
<evidence type="ECO:0000259" key="2">
    <source>
        <dbReference type="Pfam" id="PF02932"/>
    </source>
</evidence>
<dbReference type="OrthoDB" id="5975154at2759"/>
<protein>
    <recommendedName>
        <fullName evidence="2">Neurotransmitter-gated ion-channel transmembrane domain-containing protein</fullName>
    </recommendedName>
</protein>
<dbReference type="Pfam" id="PF02932">
    <property type="entry name" value="Neur_chan_memb"/>
    <property type="match status" value="1"/>
</dbReference>
<gene>
    <name evidence="3" type="ORF">PXEA_LOCUS11408</name>
</gene>
<evidence type="ECO:0000313" key="4">
    <source>
        <dbReference type="Proteomes" id="UP000784294"/>
    </source>
</evidence>
<dbReference type="InterPro" id="IPR036719">
    <property type="entry name" value="Neuro-gated_channel_TM_sf"/>
</dbReference>
<keyword evidence="1" id="KW-0812">Transmembrane</keyword>